<dbReference type="Proteomes" id="UP000766550">
    <property type="component" value="Unassembled WGS sequence"/>
</dbReference>
<feature type="compositionally biased region" description="Polar residues" evidence="1">
    <location>
        <begin position="1"/>
        <end position="19"/>
    </location>
</feature>
<sequence length="285" mass="31610">MTSFDDINQELNDLLPQSQTREKEPDLEGQFQALSSLGGHLGVYRDLTNPSKDELLSALYDLNVRNADSESVFDFLQVDGETTKGFIRSKTGEWIEQEIAEDPTADISGTYGELAKVASFLGLYEKYGLDGPSKEKLQHALVNYGVEAVADEPNKYIAPLQGEDGTDHLIGIETGNVTTGYPIDSNGQRIGDDEYTRDLLPKLAKRLGDGSHETSGGDIKQFVANLPDNVENLLDNERVAQNYQYMMHRLAEQAAGDDISDAIRTKKLEEARFITEVLSGERTWE</sequence>
<evidence type="ECO:0000256" key="1">
    <source>
        <dbReference type="SAM" id="MobiDB-lite"/>
    </source>
</evidence>
<organism evidence="2 3">
    <name type="scientific">Haloarcula limicola</name>
    <dbReference type="NCBI Taxonomy" id="1429915"/>
    <lineage>
        <taxon>Archaea</taxon>
        <taxon>Methanobacteriati</taxon>
        <taxon>Methanobacteriota</taxon>
        <taxon>Stenosarchaea group</taxon>
        <taxon>Halobacteria</taxon>
        <taxon>Halobacteriales</taxon>
        <taxon>Haloarculaceae</taxon>
        <taxon>Haloarcula</taxon>
    </lineage>
</organism>
<reference evidence="2 3" key="1">
    <citation type="submission" date="2021-06" db="EMBL/GenBank/DDBJ databases">
        <title>New haloarchaea isolates fom saline soil.</title>
        <authorList>
            <person name="Duran-Viseras A."/>
            <person name="Sanchez-Porro C.S."/>
            <person name="Ventosa A."/>
        </authorList>
    </citation>
    <scope>NUCLEOTIDE SEQUENCE [LARGE SCALE GENOMIC DNA]</scope>
    <source>
        <strain evidence="2 3">JCM 183640</strain>
    </source>
</reference>
<dbReference type="RefSeq" id="WP_162319343.1">
    <property type="nucleotide sequence ID" value="NZ_JAHQXF010000004.1"/>
</dbReference>
<protein>
    <submittedName>
        <fullName evidence="2">Uncharacterized protein</fullName>
    </submittedName>
</protein>
<dbReference type="EMBL" id="JAHQXF010000004">
    <property type="protein sequence ID" value="MBV0926222.1"/>
    <property type="molecule type" value="Genomic_DNA"/>
</dbReference>
<accession>A0A8J7Y8H6</accession>
<proteinExistence type="predicted"/>
<feature type="region of interest" description="Disordered" evidence="1">
    <location>
        <begin position="1"/>
        <end position="23"/>
    </location>
</feature>
<evidence type="ECO:0000313" key="3">
    <source>
        <dbReference type="Proteomes" id="UP000766550"/>
    </source>
</evidence>
<keyword evidence="3" id="KW-1185">Reference proteome</keyword>
<comment type="caution">
    <text evidence="2">The sequence shown here is derived from an EMBL/GenBank/DDBJ whole genome shotgun (WGS) entry which is preliminary data.</text>
</comment>
<dbReference type="AlphaFoldDB" id="A0A8J7Y8H6"/>
<gene>
    <name evidence="2" type="ORF">KTS45_18605</name>
</gene>
<evidence type="ECO:0000313" key="2">
    <source>
        <dbReference type="EMBL" id="MBV0926222.1"/>
    </source>
</evidence>
<name>A0A8J7Y8H6_9EURY</name>